<feature type="region of interest" description="Disordered" evidence="1">
    <location>
        <begin position="186"/>
        <end position="214"/>
    </location>
</feature>
<protein>
    <recommendedName>
        <fullName evidence="3">Phosphatidic acid phosphatase type 2/haloperoxidase domain-containing protein</fullName>
    </recommendedName>
</protein>
<evidence type="ECO:0000256" key="2">
    <source>
        <dbReference type="SAM" id="Phobius"/>
    </source>
</evidence>
<feature type="transmembrane region" description="Helical" evidence="2">
    <location>
        <begin position="160"/>
        <end position="178"/>
    </location>
</feature>
<keyword evidence="2" id="KW-0472">Membrane</keyword>
<name>A0A2H5XBV3_9BACT</name>
<reference evidence="5" key="1">
    <citation type="submission" date="2017-09" db="EMBL/GenBank/DDBJ databases">
        <title>Metaegenomics of thermophilic ammonia-oxidizing enrichment culture.</title>
        <authorList>
            <person name="Kato S."/>
            <person name="Suzuki K."/>
        </authorList>
    </citation>
    <scope>NUCLEOTIDE SEQUENCE [LARGE SCALE GENOMIC DNA]</scope>
</reference>
<dbReference type="AlphaFoldDB" id="A0A2H5XBV3"/>
<sequence>MTMLPHDRRLSQPIGWLPAVATGVFVGCLGLALLPRTPQPPPSVPFAVRWLAGELSDKYWLALVMGGLWVLWQRRPFAAPLALTMLTVQLAVEALKAAVGEMRPDGRFFNSFPSGHATASFAFATFMLALGSRWSWLWVAFAVCVGVSRVIVNAHWWHDVVGGGALGYLAAAGGYAVWRRWQARRQATTAPEPPLPAATAQGSAHTGDERRPSP</sequence>
<evidence type="ECO:0000313" key="4">
    <source>
        <dbReference type="EMBL" id="GBC98663.1"/>
    </source>
</evidence>
<feature type="transmembrane region" description="Helical" evidence="2">
    <location>
        <begin position="55"/>
        <end position="72"/>
    </location>
</feature>
<dbReference type="PANTHER" id="PTHR14969">
    <property type="entry name" value="SPHINGOSINE-1-PHOSPHATE PHOSPHOHYDROLASE"/>
    <property type="match status" value="1"/>
</dbReference>
<keyword evidence="2" id="KW-1133">Transmembrane helix</keyword>
<proteinExistence type="predicted"/>
<dbReference type="Proteomes" id="UP000236173">
    <property type="component" value="Unassembled WGS sequence"/>
</dbReference>
<accession>A0A2H5XBV3</accession>
<dbReference type="Pfam" id="PF01569">
    <property type="entry name" value="PAP2"/>
    <property type="match status" value="1"/>
</dbReference>
<evidence type="ECO:0000256" key="1">
    <source>
        <dbReference type="SAM" id="MobiDB-lite"/>
    </source>
</evidence>
<dbReference type="PANTHER" id="PTHR14969:SF13">
    <property type="entry name" value="AT30094P"/>
    <property type="match status" value="1"/>
</dbReference>
<dbReference type="Gene3D" id="1.20.144.10">
    <property type="entry name" value="Phosphatidic acid phosphatase type 2/haloperoxidase"/>
    <property type="match status" value="1"/>
</dbReference>
<keyword evidence="2" id="KW-0812">Transmembrane</keyword>
<organism evidence="4 5">
    <name type="scientific">Candidatus Fervidibacter japonicus</name>
    <dbReference type="NCBI Taxonomy" id="2035412"/>
    <lineage>
        <taxon>Bacteria</taxon>
        <taxon>Candidatus Fervidibacterota</taxon>
        <taxon>Candidatus Fervidibacter</taxon>
    </lineage>
</organism>
<comment type="caution">
    <text evidence="4">The sequence shown here is derived from an EMBL/GenBank/DDBJ whole genome shotgun (WGS) entry which is preliminary data.</text>
</comment>
<dbReference type="SMART" id="SM00014">
    <property type="entry name" value="acidPPc"/>
    <property type="match status" value="1"/>
</dbReference>
<evidence type="ECO:0000259" key="3">
    <source>
        <dbReference type="SMART" id="SM00014"/>
    </source>
</evidence>
<feature type="transmembrane region" description="Helical" evidence="2">
    <location>
        <begin position="14"/>
        <end position="35"/>
    </location>
</feature>
<dbReference type="InterPro" id="IPR036938">
    <property type="entry name" value="PAP2/HPO_sf"/>
</dbReference>
<feature type="transmembrane region" description="Helical" evidence="2">
    <location>
        <begin position="136"/>
        <end position="154"/>
    </location>
</feature>
<feature type="domain" description="Phosphatidic acid phosphatase type 2/haloperoxidase" evidence="3">
    <location>
        <begin position="78"/>
        <end position="175"/>
    </location>
</feature>
<evidence type="ECO:0000313" key="5">
    <source>
        <dbReference type="Proteomes" id="UP000236173"/>
    </source>
</evidence>
<dbReference type="EMBL" id="BEHT01000013">
    <property type="protein sequence ID" value="GBC98663.1"/>
    <property type="molecule type" value="Genomic_DNA"/>
</dbReference>
<dbReference type="SUPFAM" id="SSF48317">
    <property type="entry name" value="Acid phosphatase/Vanadium-dependent haloperoxidase"/>
    <property type="match status" value="1"/>
</dbReference>
<dbReference type="InterPro" id="IPR000326">
    <property type="entry name" value="PAP2/HPO"/>
</dbReference>
<gene>
    <name evidence="4" type="ORF">HRbin17_01177</name>
</gene>